<dbReference type="Proteomes" id="UP000316621">
    <property type="component" value="Chromosome 2"/>
</dbReference>
<keyword evidence="2" id="KW-1185">Reference proteome</keyword>
<protein>
    <submittedName>
        <fullName evidence="1">Uncharacterized protein</fullName>
    </submittedName>
</protein>
<dbReference type="EMBL" id="CM010716">
    <property type="protein sequence ID" value="RZC52010.1"/>
    <property type="molecule type" value="Genomic_DNA"/>
</dbReference>
<feature type="non-terminal residue" evidence="1">
    <location>
        <position position="1"/>
    </location>
</feature>
<dbReference type="STRING" id="3469.A0A4Y7IW49"/>
<dbReference type="AlphaFoldDB" id="A0A4Y7IW49"/>
<reference evidence="1 2" key="1">
    <citation type="journal article" date="2018" name="Science">
        <title>The opium poppy genome and morphinan production.</title>
        <authorList>
            <person name="Guo L."/>
            <person name="Winzer T."/>
            <person name="Yang X."/>
            <person name="Li Y."/>
            <person name="Ning Z."/>
            <person name="He Z."/>
            <person name="Teodor R."/>
            <person name="Lu Y."/>
            <person name="Bowser T.A."/>
            <person name="Graham I.A."/>
            <person name="Ye K."/>
        </authorList>
    </citation>
    <scope>NUCLEOTIDE SEQUENCE [LARGE SCALE GENOMIC DNA]</scope>
    <source>
        <strain evidence="2">cv. HN1</strain>
        <tissue evidence="1">Leaves</tissue>
    </source>
</reference>
<proteinExistence type="predicted"/>
<organism evidence="1 2">
    <name type="scientific">Papaver somniferum</name>
    <name type="common">Opium poppy</name>
    <dbReference type="NCBI Taxonomy" id="3469"/>
    <lineage>
        <taxon>Eukaryota</taxon>
        <taxon>Viridiplantae</taxon>
        <taxon>Streptophyta</taxon>
        <taxon>Embryophyta</taxon>
        <taxon>Tracheophyta</taxon>
        <taxon>Spermatophyta</taxon>
        <taxon>Magnoliopsida</taxon>
        <taxon>Ranunculales</taxon>
        <taxon>Papaveraceae</taxon>
        <taxon>Papaveroideae</taxon>
        <taxon>Papaver</taxon>
    </lineage>
</organism>
<evidence type="ECO:0000313" key="1">
    <source>
        <dbReference type="EMBL" id="RZC52010.1"/>
    </source>
</evidence>
<evidence type="ECO:0000313" key="2">
    <source>
        <dbReference type="Proteomes" id="UP000316621"/>
    </source>
</evidence>
<gene>
    <name evidence="1" type="ORF">C5167_020442</name>
</gene>
<accession>A0A4Y7IW49</accession>
<dbReference type="Gramene" id="RZC52010">
    <property type="protein sequence ID" value="RZC52010"/>
    <property type="gene ID" value="C5167_020442"/>
</dbReference>
<sequence length="240" mass="27943">EDSWCCSGCCGRCLIDNREEINQEGGYLKLLLCMEEINEGPVEHARNTTLGQESKGPEFDRILQLYKTLYRRPLIKRIAMDKVAWILITWELAARFKMRITNSQGLFIFAVCWKTLGVQLSIVNFSLRLICLDHMKLVWENENQICSLICDIQQQGMTQKRSTYSMFFIEALLVAPVKLRPPSNGVMVWSMKPYALFFPLQMWSLPKPCYHKYIYEKVASAYKPGRSYLHFFVQDAAFII</sequence>
<name>A0A4Y7IW49_PAPSO</name>